<dbReference type="InterPro" id="IPR051782">
    <property type="entry name" value="ABC_Transporter_VariousFunc"/>
</dbReference>
<evidence type="ECO:0000259" key="4">
    <source>
        <dbReference type="PROSITE" id="PS50893"/>
    </source>
</evidence>
<dbReference type="SUPFAM" id="SSF52540">
    <property type="entry name" value="P-loop containing nucleoside triphosphate hydrolases"/>
    <property type="match status" value="1"/>
</dbReference>
<dbReference type="PROSITE" id="PS50893">
    <property type="entry name" value="ABC_TRANSPORTER_2"/>
    <property type="match status" value="1"/>
</dbReference>
<keyword evidence="2" id="KW-0547">Nucleotide-binding</keyword>
<dbReference type="PANTHER" id="PTHR42939:SF1">
    <property type="entry name" value="ABC TRANSPORTER ATP-BINDING PROTEIN ALBC-RELATED"/>
    <property type="match status" value="1"/>
</dbReference>
<dbReference type="InterPro" id="IPR003439">
    <property type="entry name" value="ABC_transporter-like_ATP-bd"/>
</dbReference>
<evidence type="ECO:0000313" key="6">
    <source>
        <dbReference type="Proteomes" id="UP001500339"/>
    </source>
</evidence>
<sequence length="241" mass="27398">MIELINVNKSYNDTNKAVDNINLRIENGEIFGFLGPNGAGKTTTIKMITGILHSDSGSIKINDIDVKENPLKAKKQFGFVPDSPDMFLKLKGIEYLNFMADIYEVSKEDRKIKIEELSKKFDLESALGDQIQSYSHGMRQKIILMGALIHNPSVWILDEPMTGLDPKSSYILKEMMREHADRGNVVFFSTHVLEVAEKLCDRVAIINKGKVLFCGTLEEIRNHFKENESLERIFLDLTENE</sequence>
<proteinExistence type="predicted"/>
<feature type="domain" description="ABC transporter" evidence="4">
    <location>
        <begin position="2"/>
        <end position="233"/>
    </location>
</feature>
<dbReference type="RefSeq" id="WP_343770606.1">
    <property type="nucleotide sequence ID" value="NZ_BAAACF010000003.1"/>
</dbReference>
<dbReference type="InterPro" id="IPR027417">
    <property type="entry name" value="P-loop_NTPase"/>
</dbReference>
<evidence type="ECO:0000256" key="3">
    <source>
        <dbReference type="ARBA" id="ARBA00022840"/>
    </source>
</evidence>
<evidence type="ECO:0000256" key="2">
    <source>
        <dbReference type="ARBA" id="ARBA00022741"/>
    </source>
</evidence>
<keyword evidence="3 5" id="KW-0067">ATP-binding</keyword>
<dbReference type="EMBL" id="BAAACF010000003">
    <property type="protein sequence ID" value="GAA0728637.1"/>
    <property type="molecule type" value="Genomic_DNA"/>
</dbReference>
<keyword evidence="6" id="KW-1185">Reference proteome</keyword>
<name>A0ABP3UAJ1_9CLOT</name>
<dbReference type="CDD" id="cd03230">
    <property type="entry name" value="ABC_DR_subfamily_A"/>
    <property type="match status" value="1"/>
</dbReference>
<protein>
    <submittedName>
        <fullName evidence="5">ABC transporter ATP-binding protein</fullName>
    </submittedName>
</protein>
<dbReference type="InterPro" id="IPR003593">
    <property type="entry name" value="AAA+_ATPase"/>
</dbReference>
<evidence type="ECO:0000256" key="1">
    <source>
        <dbReference type="ARBA" id="ARBA00022448"/>
    </source>
</evidence>
<evidence type="ECO:0000313" key="5">
    <source>
        <dbReference type="EMBL" id="GAA0728637.1"/>
    </source>
</evidence>
<comment type="caution">
    <text evidence="5">The sequence shown here is derived from an EMBL/GenBank/DDBJ whole genome shotgun (WGS) entry which is preliminary data.</text>
</comment>
<accession>A0ABP3UAJ1</accession>
<reference evidence="6" key="1">
    <citation type="journal article" date="2019" name="Int. J. Syst. Evol. Microbiol.">
        <title>The Global Catalogue of Microorganisms (GCM) 10K type strain sequencing project: providing services to taxonomists for standard genome sequencing and annotation.</title>
        <authorList>
            <consortium name="The Broad Institute Genomics Platform"/>
            <consortium name="The Broad Institute Genome Sequencing Center for Infectious Disease"/>
            <person name="Wu L."/>
            <person name="Ma J."/>
        </authorList>
    </citation>
    <scope>NUCLEOTIDE SEQUENCE [LARGE SCALE GENOMIC DNA]</scope>
    <source>
        <strain evidence="6">JCM 1405</strain>
    </source>
</reference>
<dbReference type="GO" id="GO:0005524">
    <property type="term" value="F:ATP binding"/>
    <property type="evidence" value="ECO:0007669"/>
    <property type="project" value="UniProtKB-KW"/>
</dbReference>
<dbReference type="SMART" id="SM00382">
    <property type="entry name" value="AAA"/>
    <property type="match status" value="1"/>
</dbReference>
<dbReference type="PANTHER" id="PTHR42939">
    <property type="entry name" value="ABC TRANSPORTER ATP-BINDING PROTEIN ALBC-RELATED"/>
    <property type="match status" value="1"/>
</dbReference>
<dbReference type="Gene3D" id="3.40.50.300">
    <property type="entry name" value="P-loop containing nucleotide triphosphate hydrolases"/>
    <property type="match status" value="1"/>
</dbReference>
<organism evidence="5 6">
    <name type="scientific">Clostridium malenominatum</name>
    <dbReference type="NCBI Taxonomy" id="1539"/>
    <lineage>
        <taxon>Bacteria</taxon>
        <taxon>Bacillati</taxon>
        <taxon>Bacillota</taxon>
        <taxon>Clostridia</taxon>
        <taxon>Eubacteriales</taxon>
        <taxon>Clostridiaceae</taxon>
        <taxon>Clostridium</taxon>
    </lineage>
</organism>
<dbReference type="Proteomes" id="UP001500339">
    <property type="component" value="Unassembled WGS sequence"/>
</dbReference>
<keyword evidence="1" id="KW-0813">Transport</keyword>
<dbReference type="Pfam" id="PF00005">
    <property type="entry name" value="ABC_tran"/>
    <property type="match status" value="1"/>
</dbReference>
<gene>
    <name evidence="5" type="ORF">GCM10008905_27830</name>
</gene>